<dbReference type="Proteomes" id="UP000828941">
    <property type="component" value="Chromosome 10"/>
</dbReference>
<name>A0ACB9M0H2_BAUVA</name>
<gene>
    <name evidence="1" type="ORF">L6164_025275</name>
</gene>
<comment type="caution">
    <text evidence="1">The sequence shown here is derived from an EMBL/GenBank/DDBJ whole genome shotgun (WGS) entry which is preliminary data.</text>
</comment>
<sequence length="311" mass="35406">MESKIEIAILKILSENDNKGEEHGGESWENFKDKSVEIDSHNPENPLLFPAESQGDTSTDQEHAGNCFDPASKEELIPEHKAKAETKLTRDENFTKAIKAFESFSSSCCEIQRVEQNRIGEIVRTLKEMKMSQMNIVESSPIPTVDEASNSTTKESTIIFKNISIQERSMFKCSDIKEEEYSSDFSDESNTLLNSPADYEYWGAYEDVTSSSPMSSVSSKGEIKLIRTAYDQHNSGLKMFYEPLSPEFDVNIEAGNKQSWFSSVKEIKRDIVAKVKRFGKKKRDPMNAMLDAGELRRKLEEHLENEKRKLD</sequence>
<organism evidence="1 2">
    <name type="scientific">Bauhinia variegata</name>
    <name type="common">Purple orchid tree</name>
    <name type="synonym">Phanera variegata</name>
    <dbReference type="NCBI Taxonomy" id="167791"/>
    <lineage>
        <taxon>Eukaryota</taxon>
        <taxon>Viridiplantae</taxon>
        <taxon>Streptophyta</taxon>
        <taxon>Embryophyta</taxon>
        <taxon>Tracheophyta</taxon>
        <taxon>Spermatophyta</taxon>
        <taxon>Magnoliopsida</taxon>
        <taxon>eudicotyledons</taxon>
        <taxon>Gunneridae</taxon>
        <taxon>Pentapetalae</taxon>
        <taxon>rosids</taxon>
        <taxon>fabids</taxon>
        <taxon>Fabales</taxon>
        <taxon>Fabaceae</taxon>
        <taxon>Cercidoideae</taxon>
        <taxon>Cercideae</taxon>
        <taxon>Bauhiniinae</taxon>
        <taxon>Bauhinia</taxon>
    </lineage>
</organism>
<reference evidence="1 2" key="1">
    <citation type="journal article" date="2022" name="DNA Res.">
        <title>Chromosomal-level genome assembly of the orchid tree Bauhinia variegata (Leguminosae; Cercidoideae) supports the allotetraploid origin hypothesis of Bauhinia.</title>
        <authorList>
            <person name="Zhong Y."/>
            <person name="Chen Y."/>
            <person name="Zheng D."/>
            <person name="Pang J."/>
            <person name="Liu Y."/>
            <person name="Luo S."/>
            <person name="Meng S."/>
            <person name="Qian L."/>
            <person name="Wei D."/>
            <person name="Dai S."/>
            <person name="Zhou R."/>
        </authorList>
    </citation>
    <scope>NUCLEOTIDE SEQUENCE [LARGE SCALE GENOMIC DNA]</scope>
    <source>
        <strain evidence="1">BV-YZ2020</strain>
    </source>
</reference>
<proteinExistence type="predicted"/>
<accession>A0ACB9M0H2</accession>
<keyword evidence="2" id="KW-1185">Reference proteome</keyword>
<evidence type="ECO:0000313" key="1">
    <source>
        <dbReference type="EMBL" id="KAI4317406.1"/>
    </source>
</evidence>
<protein>
    <submittedName>
        <fullName evidence="1">Uncharacterized protein</fullName>
    </submittedName>
</protein>
<dbReference type="EMBL" id="CM039435">
    <property type="protein sequence ID" value="KAI4317406.1"/>
    <property type="molecule type" value="Genomic_DNA"/>
</dbReference>
<evidence type="ECO:0000313" key="2">
    <source>
        <dbReference type="Proteomes" id="UP000828941"/>
    </source>
</evidence>